<accession>A0ABS6EZC3</accession>
<dbReference type="RefSeq" id="WP_032122411.1">
    <property type="nucleotide sequence ID" value="NZ_JAHLQL010000001.1"/>
</dbReference>
<dbReference type="Pfam" id="PF02361">
    <property type="entry name" value="CbiQ"/>
    <property type="match status" value="1"/>
</dbReference>
<reference evidence="7 8" key="1">
    <citation type="submission" date="2021-06" db="EMBL/GenBank/DDBJ databases">
        <authorList>
            <person name="Sun Q."/>
            <person name="Li D."/>
        </authorList>
    </citation>
    <scope>NUCLEOTIDE SEQUENCE [LARGE SCALE GENOMIC DNA]</scope>
    <source>
        <strain evidence="7 8">MSJ-4</strain>
    </source>
</reference>
<gene>
    <name evidence="7" type="ORF">KQI89_07390</name>
</gene>
<dbReference type="PANTHER" id="PTHR34857:SF2">
    <property type="entry name" value="SLL0384 PROTEIN"/>
    <property type="match status" value="1"/>
</dbReference>
<keyword evidence="3 6" id="KW-0812">Transmembrane</keyword>
<dbReference type="InterPro" id="IPR051611">
    <property type="entry name" value="ECF_transporter_component"/>
</dbReference>
<evidence type="ECO:0000256" key="4">
    <source>
        <dbReference type="ARBA" id="ARBA00022989"/>
    </source>
</evidence>
<evidence type="ECO:0000313" key="7">
    <source>
        <dbReference type="EMBL" id="MBU5591585.1"/>
    </source>
</evidence>
<proteinExistence type="predicted"/>
<name>A0ABS6EZC3_9CLOT</name>
<keyword evidence="5 6" id="KW-0472">Membrane</keyword>
<keyword evidence="8" id="KW-1185">Reference proteome</keyword>
<sequence length="226" mass="25597">MKLDFDFRAKIFILFLDMLLVAFITTDIIVYSMLFMLTIYLILQGYSRKAFKLLVIACIAIMLKILSMGQGITILIPDMFLFMIIRIMIMLMAAQPIIGMPPGEAVAVFKKMNIPNSFALPVTFMLRFIPTVRSEFSNVFSAMRLRGLLSFRHPLKTLEYVLVPIMIRSSKVSDELAASAESRGITYPYNHTCRRDISFNKKDGLLCAIGAAITVLLFIFEKVVIA</sequence>
<evidence type="ECO:0000256" key="6">
    <source>
        <dbReference type="SAM" id="Phobius"/>
    </source>
</evidence>
<keyword evidence="2" id="KW-1003">Cell membrane</keyword>
<feature type="transmembrane region" description="Helical" evidence="6">
    <location>
        <begin position="204"/>
        <end position="225"/>
    </location>
</feature>
<dbReference type="PANTHER" id="PTHR34857">
    <property type="entry name" value="SLL0384 PROTEIN"/>
    <property type="match status" value="1"/>
</dbReference>
<protein>
    <submittedName>
        <fullName evidence="7">Energy-coupling factor transporter transmembrane protein EcfT</fullName>
    </submittedName>
</protein>
<evidence type="ECO:0000256" key="1">
    <source>
        <dbReference type="ARBA" id="ARBA00004141"/>
    </source>
</evidence>
<evidence type="ECO:0000256" key="5">
    <source>
        <dbReference type="ARBA" id="ARBA00023136"/>
    </source>
</evidence>
<feature type="transmembrane region" description="Helical" evidence="6">
    <location>
        <begin position="12"/>
        <end position="43"/>
    </location>
</feature>
<keyword evidence="4 6" id="KW-1133">Transmembrane helix</keyword>
<dbReference type="InterPro" id="IPR003339">
    <property type="entry name" value="ABC/ECF_trnsptr_transmembrane"/>
</dbReference>
<organism evidence="7 8">
    <name type="scientific">Clostridium simiarum</name>
    <dbReference type="NCBI Taxonomy" id="2841506"/>
    <lineage>
        <taxon>Bacteria</taxon>
        <taxon>Bacillati</taxon>
        <taxon>Bacillota</taxon>
        <taxon>Clostridia</taxon>
        <taxon>Eubacteriales</taxon>
        <taxon>Clostridiaceae</taxon>
        <taxon>Clostridium</taxon>
    </lineage>
</organism>
<feature type="transmembrane region" description="Helical" evidence="6">
    <location>
        <begin position="49"/>
        <end position="67"/>
    </location>
</feature>
<evidence type="ECO:0000256" key="2">
    <source>
        <dbReference type="ARBA" id="ARBA00022475"/>
    </source>
</evidence>
<dbReference type="Proteomes" id="UP000736583">
    <property type="component" value="Unassembled WGS sequence"/>
</dbReference>
<evidence type="ECO:0000256" key="3">
    <source>
        <dbReference type="ARBA" id="ARBA00022692"/>
    </source>
</evidence>
<comment type="caution">
    <text evidence="7">The sequence shown here is derived from an EMBL/GenBank/DDBJ whole genome shotgun (WGS) entry which is preliminary data.</text>
</comment>
<dbReference type="EMBL" id="JAHLQL010000001">
    <property type="protein sequence ID" value="MBU5591585.1"/>
    <property type="molecule type" value="Genomic_DNA"/>
</dbReference>
<dbReference type="CDD" id="cd16914">
    <property type="entry name" value="EcfT"/>
    <property type="match status" value="1"/>
</dbReference>
<comment type="subcellular location">
    <subcellularLocation>
        <location evidence="1">Membrane</location>
        <topology evidence="1">Multi-pass membrane protein</topology>
    </subcellularLocation>
</comment>
<evidence type="ECO:0000313" key="8">
    <source>
        <dbReference type="Proteomes" id="UP000736583"/>
    </source>
</evidence>
<feature type="transmembrane region" description="Helical" evidence="6">
    <location>
        <begin position="79"/>
        <end position="98"/>
    </location>
</feature>